<dbReference type="SMART" id="SM00020">
    <property type="entry name" value="Tryp_SPc"/>
    <property type="match status" value="1"/>
</dbReference>
<dbReference type="SUPFAM" id="SSF50494">
    <property type="entry name" value="Trypsin-like serine proteases"/>
    <property type="match status" value="1"/>
</dbReference>
<reference evidence="7" key="1">
    <citation type="journal article" date="2023" name="Insect Mol. Biol.">
        <title>Genome sequencing provides insights into the evolution of gene families encoding plant cell wall-degrading enzymes in longhorned beetles.</title>
        <authorList>
            <person name="Shin N.R."/>
            <person name="Okamura Y."/>
            <person name="Kirsch R."/>
            <person name="Pauchet Y."/>
        </authorList>
    </citation>
    <scope>NUCLEOTIDE SEQUENCE</scope>
    <source>
        <strain evidence="7">RBIC_L_NR</strain>
    </source>
</reference>
<dbReference type="PRINTS" id="PR00722">
    <property type="entry name" value="CHYMOTRYPSIN"/>
</dbReference>
<dbReference type="GO" id="GO:0004252">
    <property type="term" value="F:serine-type endopeptidase activity"/>
    <property type="evidence" value="ECO:0007669"/>
    <property type="project" value="InterPro"/>
</dbReference>
<dbReference type="PROSITE" id="PS00135">
    <property type="entry name" value="TRYPSIN_SER"/>
    <property type="match status" value="1"/>
</dbReference>
<dbReference type="InterPro" id="IPR009003">
    <property type="entry name" value="Peptidase_S1_PA"/>
</dbReference>
<dbReference type="AlphaFoldDB" id="A0AAV8WR55"/>
<dbReference type="Pfam" id="PF00089">
    <property type="entry name" value="Trypsin"/>
    <property type="match status" value="1"/>
</dbReference>
<proteinExistence type="inferred from homology"/>
<evidence type="ECO:0000259" key="6">
    <source>
        <dbReference type="PROSITE" id="PS50240"/>
    </source>
</evidence>
<evidence type="ECO:0000313" key="7">
    <source>
        <dbReference type="EMBL" id="KAJ8928993.1"/>
    </source>
</evidence>
<keyword evidence="8" id="KW-1185">Reference proteome</keyword>
<dbReference type="EMBL" id="JANEYF010005154">
    <property type="protein sequence ID" value="KAJ8928993.1"/>
    <property type="molecule type" value="Genomic_DNA"/>
</dbReference>
<evidence type="ECO:0000256" key="1">
    <source>
        <dbReference type="ARBA" id="ARBA00007664"/>
    </source>
</evidence>
<dbReference type="Gene3D" id="2.40.10.10">
    <property type="entry name" value="Trypsin-like serine proteases"/>
    <property type="match status" value="1"/>
</dbReference>
<dbReference type="InterPro" id="IPR001254">
    <property type="entry name" value="Trypsin_dom"/>
</dbReference>
<evidence type="ECO:0000256" key="4">
    <source>
        <dbReference type="ARBA" id="ARBA00022825"/>
    </source>
</evidence>
<comment type="caution">
    <text evidence="7">The sequence shown here is derived from an EMBL/GenBank/DDBJ whole genome shotgun (WGS) entry which is preliminary data.</text>
</comment>
<feature type="domain" description="Peptidase S1" evidence="6">
    <location>
        <begin position="32"/>
        <end position="183"/>
    </location>
</feature>
<comment type="similarity">
    <text evidence="1">Belongs to the peptidase S1 family.</text>
</comment>
<dbReference type="PANTHER" id="PTHR24276:SF98">
    <property type="entry name" value="FI18310P1-RELATED"/>
    <property type="match status" value="1"/>
</dbReference>
<feature type="non-terminal residue" evidence="7">
    <location>
        <position position="1"/>
    </location>
</feature>
<evidence type="ECO:0000256" key="5">
    <source>
        <dbReference type="ARBA" id="ARBA00023157"/>
    </source>
</evidence>
<keyword evidence="3" id="KW-0378">Hydrolase</keyword>
<dbReference type="PROSITE" id="PS50240">
    <property type="entry name" value="TRYPSIN_DOM"/>
    <property type="match status" value="1"/>
</dbReference>
<organism evidence="7 8">
    <name type="scientific">Rhamnusium bicolor</name>
    <dbReference type="NCBI Taxonomy" id="1586634"/>
    <lineage>
        <taxon>Eukaryota</taxon>
        <taxon>Metazoa</taxon>
        <taxon>Ecdysozoa</taxon>
        <taxon>Arthropoda</taxon>
        <taxon>Hexapoda</taxon>
        <taxon>Insecta</taxon>
        <taxon>Pterygota</taxon>
        <taxon>Neoptera</taxon>
        <taxon>Endopterygota</taxon>
        <taxon>Coleoptera</taxon>
        <taxon>Polyphaga</taxon>
        <taxon>Cucujiformia</taxon>
        <taxon>Chrysomeloidea</taxon>
        <taxon>Cerambycidae</taxon>
        <taxon>Lepturinae</taxon>
        <taxon>Rhagiini</taxon>
        <taxon>Rhamnusium</taxon>
    </lineage>
</organism>
<keyword evidence="4" id="KW-0720">Serine protease</keyword>
<dbReference type="PANTHER" id="PTHR24276">
    <property type="entry name" value="POLYSERASE-RELATED"/>
    <property type="match status" value="1"/>
</dbReference>
<protein>
    <recommendedName>
        <fullName evidence="6">Peptidase S1 domain-containing protein</fullName>
    </recommendedName>
</protein>
<dbReference type="InterPro" id="IPR001314">
    <property type="entry name" value="Peptidase_S1A"/>
</dbReference>
<keyword evidence="5" id="KW-1015">Disulfide bond</keyword>
<evidence type="ECO:0000256" key="3">
    <source>
        <dbReference type="ARBA" id="ARBA00022801"/>
    </source>
</evidence>
<dbReference type="GO" id="GO:0006508">
    <property type="term" value="P:proteolysis"/>
    <property type="evidence" value="ECO:0007669"/>
    <property type="project" value="UniProtKB-KW"/>
</dbReference>
<dbReference type="InterPro" id="IPR050430">
    <property type="entry name" value="Peptidase_S1"/>
</dbReference>
<name>A0AAV8WR55_9CUCU</name>
<dbReference type="Proteomes" id="UP001162156">
    <property type="component" value="Unassembled WGS sequence"/>
</dbReference>
<dbReference type="InterPro" id="IPR043504">
    <property type="entry name" value="Peptidase_S1_PA_chymotrypsin"/>
</dbReference>
<dbReference type="CDD" id="cd00190">
    <property type="entry name" value="Tryp_SPc"/>
    <property type="match status" value="1"/>
</dbReference>
<gene>
    <name evidence="7" type="ORF">NQ314_018350</name>
</gene>
<keyword evidence="2" id="KW-0645">Protease</keyword>
<accession>A0AAV8WR55</accession>
<sequence length="201" mass="22210">SIYNMLTVKLTPLALDSPNAKSISVDGLTCNNYDVLELIRDIAIINLNEEIPSDLYQSVKLPENNFSTAITLDGTLIGWGLTTTGGRQSNILQKISVVVYDDATCSKSYYETRNIEHQICAGWPQNGRGSCQGDSGGPLLVDGIQIGIISFGDGSDCTISDREKPKILARVSKYLSWIKTVLKTDNDNEEENITEKNYYEY</sequence>
<evidence type="ECO:0000256" key="2">
    <source>
        <dbReference type="ARBA" id="ARBA00022670"/>
    </source>
</evidence>
<evidence type="ECO:0000313" key="8">
    <source>
        <dbReference type="Proteomes" id="UP001162156"/>
    </source>
</evidence>
<dbReference type="InterPro" id="IPR033116">
    <property type="entry name" value="TRYPSIN_SER"/>
</dbReference>